<feature type="transmembrane region" description="Helical" evidence="1">
    <location>
        <begin position="370"/>
        <end position="391"/>
    </location>
</feature>
<evidence type="ECO:0000313" key="4">
    <source>
        <dbReference type="Proteomes" id="UP000324324"/>
    </source>
</evidence>
<feature type="transmembrane region" description="Helical" evidence="1">
    <location>
        <begin position="477"/>
        <end position="503"/>
    </location>
</feature>
<keyword evidence="2" id="KW-0732">Signal</keyword>
<dbReference type="EMBL" id="VWRN01000048">
    <property type="protein sequence ID" value="KAA6119855.1"/>
    <property type="molecule type" value="Genomic_DNA"/>
</dbReference>
<keyword evidence="1" id="KW-0812">Transmembrane</keyword>
<feature type="transmembrane region" description="Helical" evidence="1">
    <location>
        <begin position="274"/>
        <end position="294"/>
    </location>
</feature>
<proteinExistence type="predicted"/>
<feature type="transmembrane region" description="Helical" evidence="1">
    <location>
        <begin position="435"/>
        <end position="456"/>
    </location>
</feature>
<dbReference type="RefSeq" id="WP_150084059.1">
    <property type="nucleotide sequence ID" value="NZ_VWRN01000048.1"/>
</dbReference>
<feature type="signal peptide" evidence="2">
    <location>
        <begin position="1"/>
        <end position="31"/>
    </location>
</feature>
<reference evidence="3 4" key="1">
    <citation type="submission" date="2019-09" db="EMBL/GenBank/DDBJ databases">
        <title>Isolation of a novel species in the genus Cupriavidus from patients with sepsis using whole genome sequencing.</title>
        <authorList>
            <person name="Kweon O.J."/>
            <person name="Lee M.-K."/>
        </authorList>
    </citation>
    <scope>NUCLEOTIDE SEQUENCE [LARGE SCALE GENOMIC DNA]</scope>
    <source>
        <strain evidence="3 4">MKL-01</strain>
    </source>
</reference>
<evidence type="ECO:0000256" key="1">
    <source>
        <dbReference type="SAM" id="Phobius"/>
    </source>
</evidence>
<feature type="transmembrane region" description="Helical" evidence="1">
    <location>
        <begin position="45"/>
        <end position="65"/>
    </location>
</feature>
<name>A0A5M8ACW5_9BURK</name>
<dbReference type="Proteomes" id="UP000324324">
    <property type="component" value="Unassembled WGS sequence"/>
</dbReference>
<keyword evidence="1" id="KW-1133">Transmembrane helix</keyword>
<feature type="transmembrane region" description="Helical" evidence="1">
    <location>
        <begin position="306"/>
        <end position="324"/>
    </location>
</feature>
<feature type="transmembrane region" description="Helical" evidence="1">
    <location>
        <begin position="129"/>
        <end position="149"/>
    </location>
</feature>
<feature type="transmembrane region" description="Helical" evidence="1">
    <location>
        <begin position="208"/>
        <end position="226"/>
    </location>
</feature>
<comment type="caution">
    <text evidence="3">The sequence shown here is derived from an EMBL/GenBank/DDBJ whole genome shotgun (WGS) entry which is preliminary data.</text>
</comment>
<organism evidence="3 4">
    <name type="scientific">Cupriavidus cauae</name>
    <dbReference type="NCBI Taxonomy" id="2608999"/>
    <lineage>
        <taxon>Bacteria</taxon>
        <taxon>Pseudomonadati</taxon>
        <taxon>Pseudomonadota</taxon>
        <taxon>Betaproteobacteria</taxon>
        <taxon>Burkholderiales</taxon>
        <taxon>Burkholderiaceae</taxon>
        <taxon>Cupriavidus</taxon>
    </lineage>
</organism>
<evidence type="ECO:0000313" key="3">
    <source>
        <dbReference type="EMBL" id="KAA6119855.1"/>
    </source>
</evidence>
<sequence length="504" mass="54648">MPGSKRKQRQWRECLKGVCALSCVVPLTAHAHAFGATYTLPLPLWLYLYGCVAALVASFAVAIVVGQDGRWLFLRLCGRHGALQPADRLVGRRSPLPWLRAAWVAALLICVVSGLLGSPVASANICMTAFWILFVLGFQYLCACFGNLYHAVNPWRTMAHAIGMGIDIDEHRDNAARHGDARGYYVAFAGMYGWICIELFGTGSPRELGIALLAYTAISLLGAYVVGARAWFRSFEAFEVLFNMVGSLSLLRPGKRRLEIVEPIVVPRADGGVLRAPPAGLVLCILFLLSSTAFDGFRDTRVFADLYWVHLYGLLTPLVGSDITQSFPLLQAGYHALQYIALLLSPLPFALVLWLACLCGKAVLRTDISAVVLSHAFAPAIIPVAVGYNVAHYFTLVVSHGPGIVRLLSDPMGRGWNLFGTAHHHSSAWTLPAEVVWHIQVAAILLGHVVGIVAAHRIALQLFGTGKRAALSQFPTLVVMLIYTTFGLWLLSAPFAGGGLAVVR</sequence>
<feature type="transmembrane region" description="Helical" evidence="1">
    <location>
        <begin position="184"/>
        <end position="202"/>
    </location>
</feature>
<feature type="transmembrane region" description="Helical" evidence="1">
    <location>
        <begin position="336"/>
        <end position="358"/>
    </location>
</feature>
<dbReference type="AlphaFoldDB" id="A0A5M8ACW5"/>
<accession>A0A5M8ACW5</accession>
<protein>
    <submittedName>
        <fullName evidence="3">Uncharacterized protein</fullName>
    </submittedName>
</protein>
<keyword evidence="1" id="KW-0472">Membrane</keyword>
<evidence type="ECO:0000256" key="2">
    <source>
        <dbReference type="SAM" id="SignalP"/>
    </source>
</evidence>
<feature type="chain" id="PRO_5024333812" evidence="2">
    <location>
        <begin position="32"/>
        <end position="504"/>
    </location>
</feature>
<keyword evidence="4" id="KW-1185">Reference proteome</keyword>
<feature type="transmembrane region" description="Helical" evidence="1">
    <location>
        <begin position="98"/>
        <end position="117"/>
    </location>
</feature>
<gene>
    <name evidence="3" type="ORF">F1599_18295</name>
</gene>